<dbReference type="PANTHER" id="PTHR42794:SF2">
    <property type="entry name" value="ABC TRANSPORTER ATP-BINDING PROTEIN"/>
    <property type="match status" value="1"/>
</dbReference>
<feature type="domain" description="ABC transporter" evidence="4">
    <location>
        <begin position="6"/>
        <end position="247"/>
    </location>
</feature>
<dbReference type="CDD" id="cd03214">
    <property type="entry name" value="ABC_Iron-Siderophores_B12_Hemin"/>
    <property type="match status" value="1"/>
</dbReference>
<dbReference type="PROSITE" id="PS50893">
    <property type="entry name" value="ABC_TRANSPORTER_2"/>
    <property type="match status" value="1"/>
</dbReference>
<dbReference type="Pfam" id="PF00005">
    <property type="entry name" value="ABC_tran"/>
    <property type="match status" value="1"/>
</dbReference>
<dbReference type="InterPro" id="IPR003439">
    <property type="entry name" value="ABC_transporter-like_ATP-bd"/>
</dbReference>
<dbReference type="OrthoDB" id="9787851at2"/>
<dbReference type="EMBL" id="QNUL01000005">
    <property type="protein sequence ID" value="REA62310.1"/>
    <property type="molecule type" value="Genomic_DNA"/>
</dbReference>
<dbReference type="AlphaFoldDB" id="A0A3D8YCT8"/>
<comment type="caution">
    <text evidence="5">The sequence shown here is derived from an EMBL/GenBank/DDBJ whole genome shotgun (WGS) entry which is preliminary data.</text>
</comment>
<evidence type="ECO:0000256" key="1">
    <source>
        <dbReference type="ARBA" id="ARBA00022448"/>
    </source>
</evidence>
<keyword evidence="6" id="KW-1185">Reference proteome</keyword>
<proteinExistence type="predicted"/>
<keyword evidence="2" id="KW-0547">Nucleotide-binding</keyword>
<dbReference type="Gene3D" id="3.40.50.300">
    <property type="entry name" value="P-loop containing nucleotide triphosphate hydrolases"/>
    <property type="match status" value="1"/>
</dbReference>
<dbReference type="InterPro" id="IPR003593">
    <property type="entry name" value="AAA+_ATPase"/>
</dbReference>
<dbReference type="Proteomes" id="UP000256373">
    <property type="component" value="Unassembled WGS sequence"/>
</dbReference>
<evidence type="ECO:0000256" key="2">
    <source>
        <dbReference type="ARBA" id="ARBA00022741"/>
    </source>
</evidence>
<keyword evidence="3 5" id="KW-0067">ATP-binding</keyword>
<reference evidence="5 6" key="1">
    <citation type="submission" date="2018-07" db="EMBL/GenBank/DDBJ databases">
        <title>Dyadobacter roseus sp. nov., isolated from rose rhizosphere soil.</title>
        <authorList>
            <person name="Chen L."/>
        </authorList>
    </citation>
    <scope>NUCLEOTIDE SEQUENCE [LARGE SCALE GENOMIC DNA]</scope>
    <source>
        <strain evidence="5 6">RS19</strain>
    </source>
</reference>
<accession>A0A3D8YCT8</accession>
<organism evidence="5 6">
    <name type="scientific">Dyadobacter luteus</name>
    <dbReference type="NCBI Taxonomy" id="2259619"/>
    <lineage>
        <taxon>Bacteria</taxon>
        <taxon>Pseudomonadati</taxon>
        <taxon>Bacteroidota</taxon>
        <taxon>Cytophagia</taxon>
        <taxon>Cytophagales</taxon>
        <taxon>Spirosomataceae</taxon>
        <taxon>Dyadobacter</taxon>
    </lineage>
</organism>
<evidence type="ECO:0000259" key="4">
    <source>
        <dbReference type="PROSITE" id="PS50893"/>
    </source>
</evidence>
<dbReference type="GO" id="GO:0005524">
    <property type="term" value="F:ATP binding"/>
    <property type="evidence" value="ECO:0007669"/>
    <property type="project" value="UniProtKB-KW"/>
</dbReference>
<gene>
    <name evidence="5" type="ORF">DSL64_08550</name>
</gene>
<keyword evidence="1" id="KW-0813">Transport</keyword>
<evidence type="ECO:0000313" key="6">
    <source>
        <dbReference type="Proteomes" id="UP000256373"/>
    </source>
</evidence>
<name>A0A3D8YCT8_9BACT</name>
<dbReference type="SMART" id="SM00382">
    <property type="entry name" value="AAA"/>
    <property type="match status" value="1"/>
</dbReference>
<evidence type="ECO:0000313" key="5">
    <source>
        <dbReference type="EMBL" id="REA62310.1"/>
    </source>
</evidence>
<evidence type="ECO:0000256" key="3">
    <source>
        <dbReference type="ARBA" id="ARBA00022840"/>
    </source>
</evidence>
<protein>
    <submittedName>
        <fullName evidence="5">ABC transporter ATP-binding protein</fullName>
    </submittedName>
</protein>
<dbReference type="FunFam" id="3.40.50.300:FF:000134">
    <property type="entry name" value="Iron-enterobactin ABC transporter ATP-binding protein"/>
    <property type="match status" value="1"/>
</dbReference>
<dbReference type="SUPFAM" id="SSF52540">
    <property type="entry name" value="P-loop containing nucleoside triphosphate hydrolases"/>
    <property type="match status" value="1"/>
</dbReference>
<dbReference type="GO" id="GO:0016887">
    <property type="term" value="F:ATP hydrolysis activity"/>
    <property type="evidence" value="ECO:0007669"/>
    <property type="project" value="InterPro"/>
</dbReference>
<dbReference type="InterPro" id="IPR027417">
    <property type="entry name" value="P-loop_NTPase"/>
</dbReference>
<dbReference type="PANTHER" id="PTHR42794">
    <property type="entry name" value="HEMIN IMPORT ATP-BINDING PROTEIN HMUV"/>
    <property type="match status" value="1"/>
</dbReference>
<dbReference type="RefSeq" id="WP_115830300.1">
    <property type="nucleotide sequence ID" value="NZ_QNUL01000005.1"/>
</dbReference>
<sequence length="340" mass="37499">MNQPVIKTIDLSVGYRLKNKAAKIVGTSLNLELHKGEMVCLLGPNGAGKSTLMRTLSGLQPTLTGSVEINGIPLSTIDAAALARQLSLVLTERIEVGNLSVQEVVALGRIPYTGWLGKLSDTDKQKVEWALEATETSVFRSQKMNNLSDGERQKVMLARALAQDTDLILLDEPTAHLDLPSRVEIMQLLHNLARQHQKAILLSTHELDLALQAADRLWLMKKNGALMVGTPEDMVLNGSFEDAFARPGFYFDKNSGGFNIHRHSPIAEVALSGPQHLVFWTRRALQREGISVASHSDCSLQITVSEKQDHITWKLMPDSKDSLHTTSIAGLLMEIRRFLS</sequence>